<dbReference type="Pfam" id="PF00890">
    <property type="entry name" value="FAD_binding_2"/>
    <property type="match status" value="1"/>
</dbReference>
<dbReference type="Proteomes" id="UP000218542">
    <property type="component" value="Unassembled WGS sequence"/>
</dbReference>
<dbReference type="PIRSF" id="PIRSF000171">
    <property type="entry name" value="SDHA_APRA_LASPO"/>
    <property type="match status" value="1"/>
</dbReference>
<gene>
    <name evidence="15" type="ORF">SCALIN_C15_0042</name>
</gene>
<name>A0A286TYK0_9BACT</name>
<evidence type="ECO:0000256" key="12">
    <source>
        <dbReference type="RuleBase" id="RU362049"/>
    </source>
</evidence>
<evidence type="ECO:0000256" key="9">
    <source>
        <dbReference type="ARBA" id="ARBA00048305"/>
    </source>
</evidence>
<evidence type="ECO:0000259" key="14">
    <source>
        <dbReference type="Pfam" id="PF02910"/>
    </source>
</evidence>
<dbReference type="SUPFAM" id="SSF46977">
    <property type="entry name" value="Succinate dehydrogenase/fumarate reductase flavoprotein C-terminal domain"/>
    <property type="match status" value="1"/>
</dbReference>
<feature type="active site" description="Proton acceptor" evidence="11">
    <location>
        <position position="293"/>
    </location>
</feature>
<keyword evidence="7 12" id="KW-0274">FAD</keyword>
<dbReference type="InterPro" id="IPR036188">
    <property type="entry name" value="FAD/NAD-bd_sf"/>
</dbReference>
<dbReference type="NCBIfam" id="TIGR00551">
    <property type="entry name" value="nadB"/>
    <property type="match status" value="1"/>
</dbReference>
<dbReference type="InterPro" id="IPR037099">
    <property type="entry name" value="Fum_R/Succ_DH_flav-like_C_sf"/>
</dbReference>
<dbReference type="GO" id="GO:0034628">
    <property type="term" value="P:'de novo' NAD+ biosynthetic process from L-aspartate"/>
    <property type="evidence" value="ECO:0007669"/>
    <property type="project" value="TreeGrafter"/>
</dbReference>
<evidence type="ECO:0000256" key="3">
    <source>
        <dbReference type="ARBA" id="ARBA00008562"/>
    </source>
</evidence>
<comment type="catalytic activity">
    <reaction evidence="9">
        <text>L-aspartate + O2 = iminosuccinate + H2O2</text>
        <dbReference type="Rhea" id="RHEA:25876"/>
        <dbReference type="ChEBI" id="CHEBI:15379"/>
        <dbReference type="ChEBI" id="CHEBI:16240"/>
        <dbReference type="ChEBI" id="CHEBI:29991"/>
        <dbReference type="ChEBI" id="CHEBI:77875"/>
        <dbReference type="EC" id="1.4.3.16"/>
    </reaction>
    <physiologicalReaction direction="left-to-right" evidence="9">
        <dbReference type="Rhea" id="RHEA:25877"/>
    </physiologicalReaction>
</comment>
<keyword evidence="8 12" id="KW-0560">Oxidoreductase</keyword>
<dbReference type="PRINTS" id="PR00368">
    <property type="entry name" value="FADPNR"/>
</dbReference>
<comment type="caution">
    <text evidence="15">The sequence shown here is derived from an EMBL/GenBank/DDBJ whole genome shotgun (WGS) entry which is preliminary data.</text>
</comment>
<evidence type="ECO:0000256" key="2">
    <source>
        <dbReference type="ARBA" id="ARBA00004950"/>
    </source>
</evidence>
<evidence type="ECO:0000256" key="5">
    <source>
        <dbReference type="ARBA" id="ARBA00022630"/>
    </source>
</evidence>
<keyword evidence="16" id="KW-1185">Reference proteome</keyword>
<dbReference type="PRINTS" id="PR00411">
    <property type="entry name" value="PNDRDTASEI"/>
</dbReference>
<comment type="function">
    <text evidence="12">Catalyzes the oxidation of L-aspartate to iminoaspartate.</text>
</comment>
<organism evidence="15 16">
    <name type="scientific">Candidatus Scalindua japonica</name>
    <dbReference type="NCBI Taxonomy" id="1284222"/>
    <lineage>
        <taxon>Bacteria</taxon>
        <taxon>Pseudomonadati</taxon>
        <taxon>Planctomycetota</taxon>
        <taxon>Candidatus Brocadiia</taxon>
        <taxon>Candidatus Brocadiales</taxon>
        <taxon>Candidatus Scalinduaceae</taxon>
        <taxon>Candidatus Scalindua</taxon>
    </lineage>
</organism>
<keyword evidence="6 12" id="KW-0662">Pyridine nucleotide biosynthesis</keyword>
<evidence type="ECO:0000313" key="15">
    <source>
        <dbReference type="EMBL" id="GAX60901.1"/>
    </source>
</evidence>
<accession>A0A286TYK0</accession>
<dbReference type="Gene3D" id="1.20.58.100">
    <property type="entry name" value="Fumarate reductase/succinate dehydrogenase flavoprotein-like, C-terminal domain"/>
    <property type="match status" value="1"/>
</dbReference>
<evidence type="ECO:0000256" key="4">
    <source>
        <dbReference type="ARBA" id="ARBA00012173"/>
    </source>
</evidence>
<dbReference type="RefSeq" id="WP_096894297.1">
    <property type="nucleotide sequence ID" value="NZ_BAOS01000015.1"/>
</dbReference>
<dbReference type="SUPFAM" id="SSF56425">
    <property type="entry name" value="Succinate dehydrogenase/fumarate reductase flavoprotein, catalytic domain"/>
    <property type="match status" value="1"/>
</dbReference>
<keyword evidence="5 12" id="KW-0285">Flavoprotein</keyword>
<feature type="domain" description="FAD-dependent oxidoreductase 2 FAD-binding" evidence="13">
    <location>
        <begin position="25"/>
        <end position="395"/>
    </location>
</feature>
<dbReference type="InterPro" id="IPR005288">
    <property type="entry name" value="NadB"/>
</dbReference>
<dbReference type="Pfam" id="PF02910">
    <property type="entry name" value="Succ_DH_flav_C"/>
    <property type="match status" value="1"/>
</dbReference>
<sequence length="543" mass="60676">MTIKNIFKRYLVSFNSKTLQHIFTDTLVIGSGVAGLSSAIHAARGGSVLVVTKSMINENCTEHAQGGIAATLNPVDSFKQHINDTLKTGHGICDDKVVRGVVREGPKRVKELIGWGAKFDRENGKLAFTKEGGHSYPRILRARGDSTGKEIEETLINVVKKNPKIRVFENTFALDLLVSKNSCNGIIAWRSHAGNTLIWARQTILASGGCGQVYRETTNPEIATADGIAMAHRARVKLQDLEFVQFHPTTLYVAGAERVLISETVRGEGGILRNKFGERFMPKYHSSAELAPRDIVSRSIIQEIRNTDFTHVYLDVRHIPKEKLSTRFPKIKKLCKSFGIDITQELIPVHPSAHYMIGGILVDQKGRTSMENLYACGEVSCTGLHGANRLGSNSLLEGLVFGYRTGHLAGKESAKKKDELLSPRFFKGPSKSHLYNELDLKDIKNSLKSIMWRNVGIERDGKYLKDTINSIKHWSKYIISNEFSSPLGWEVQNMLTASILIASSAFKRRESRGVHYRLDHLNTNDKQWKKHIIVNNNTNGFEQ</sequence>
<feature type="domain" description="Fumarate reductase/succinate dehydrogenase flavoprotein-like C-terminal" evidence="14">
    <location>
        <begin position="445"/>
        <end position="536"/>
    </location>
</feature>
<evidence type="ECO:0000256" key="7">
    <source>
        <dbReference type="ARBA" id="ARBA00022827"/>
    </source>
</evidence>
<evidence type="ECO:0000256" key="11">
    <source>
        <dbReference type="PIRSR" id="PIRSR000171-1"/>
    </source>
</evidence>
<dbReference type="GO" id="GO:0008734">
    <property type="term" value="F:L-aspartate oxidase activity"/>
    <property type="evidence" value="ECO:0007669"/>
    <property type="project" value="UniProtKB-UniRule"/>
</dbReference>
<dbReference type="OrthoDB" id="9806724at2"/>
<comment type="similarity">
    <text evidence="3 12">Belongs to the FAD-dependent oxidoreductase 2 family. NadB subfamily.</text>
</comment>
<dbReference type="GO" id="GO:0005737">
    <property type="term" value="C:cytoplasm"/>
    <property type="evidence" value="ECO:0007669"/>
    <property type="project" value="UniProtKB-SubCell"/>
</dbReference>
<dbReference type="UniPathway" id="UPA00253">
    <property type="reaction ID" value="UER00326"/>
</dbReference>
<evidence type="ECO:0000256" key="6">
    <source>
        <dbReference type="ARBA" id="ARBA00022642"/>
    </source>
</evidence>
<evidence type="ECO:0000259" key="13">
    <source>
        <dbReference type="Pfam" id="PF00890"/>
    </source>
</evidence>
<dbReference type="AlphaFoldDB" id="A0A286TYK0"/>
<comment type="subcellular location">
    <subcellularLocation>
        <location evidence="12">Cytoplasm</location>
    </subcellularLocation>
</comment>
<dbReference type="EC" id="1.4.3.16" evidence="4 10"/>
<dbReference type="Gene3D" id="3.50.50.60">
    <property type="entry name" value="FAD/NAD(P)-binding domain"/>
    <property type="match status" value="1"/>
</dbReference>
<dbReference type="PANTHER" id="PTHR42716:SF2">
    <property type="entry name" value="L-ASPARTATE OXIDASE, CHLOROPLASTIC"/>
    <property type="match status" value="1"/>
</dbReference>
<dbReference type="InterPro" id="IPR015939">
    <property type="entry name" value="Fum_Rdtase/Succ_DH_flav-like_C"/>
</dbReference>
<dbReference type="PANTHER" id="PTHR42716">
    <property type="entry name" value="L-ASPARTATE OXIDASE"/>
    <property type="match status" value="1"/>
</dbReference>
<evidence type="ECO:0000256" key="1">
    <source>
        <dbReference type="ARBA" id="ARBA00001974"/>
    </source>
</evidence>
<dbReference type="InterPro" id="IPR003953">
    <property type="entry name" value="FAD-dep_OxRdtase_2_FAD-bd"/>
</dbReference>
<evidence type="ECO:0000256" key="10">
    <source>
        <dbReference type="NCBIfam" id="TIGR00551"/>
    </source>
</evidence>
<dbReference type="FunFam" id="3.90.700.10:FF:000002">
    <property type="entry name" value="L-aspartate oxidase"/>
    <property type="match status" value="1"/>
</dbReference>
<protein>
    <recommendedName>
        <fullName evidence="4 10">L-aspartate oxidase</fullName>
        <ecNumber evidence="4 10">1.4.3.16</ecNumber>
    </recommendedName>
</protein>
<dbReference type="Gene3D" id="3.90.700.10">
    <property type="entry name" value="Succinate dehydrogenase/fumarate reductase flavoprotein, catalytic domain"/>
    <property type="match status" value="1"/>
</dbReference>
<proteinExistence type="inferred from homology"/>
<dbReference type="SUPFAM" id="SSF51905">
    <property type="entry name" value="FAD/NAD(P)-binding domain"/>
    <property type="match status" value="1"/>
</dbReference>
<reference evidence="16" key="1">
    <citation type="journal article" date="2017" name="Environ. Microbiol. Rep.">
        <title>Genetic Diversity of Marine Anaerobic Ammonium-Oxidizing Bacteria as Revealed by Genomic and Proteomic Analyses of 'Candidatus Scalindua japonica'.</title>
        <authorList>
            <person name="Oshiki M."/>
            <person name="Mizuto K."/>
            <person name="Kimura Z."/>
            <person name="Kindaichi T."/>
            <person name="Satoh H."/>
            <person name="Okabe S."/>
        </authorList>
    </citation>
    <scope>NUCLEOTIDE SEQUENCE [LARGE SCALE GENOMIC DNA]</scope>
    <source>
        <strain evidence="16">husup-a2</strain>
    </source>
</reference>
<comment type="cofactor">
    <cofactor evidence="1 12">
        <name>FAD</name>
        <dbReference type="ChEBI" id="CHEBI:57692"/>
    </cofactor>
</comment>
<comment type="pathway">
    <text evidence="2 12">Cofactor biosynthesis; NAD(+) biosynthesis; iminoaspartate from L-aspartate (oxidase route): step 1/1.</text>
</comment>
<evidence type="ECO:0000256" key="8">
    <source>
        <dbReference type="ARBA" id="ARBA00023002"/>
    </source>
</evidence>
<dbReference type="InterPro" id="IPR027477">
    <property type="entry name" value="Succ_DH/fumarate_Rdtase_cat_sf"/>
</dbReference>
<dbReference type="EMBL" id="BAOS01000015">
    <property type="protein sequence ID" value="GAX60901.1"/>
    <property type="molecule type" value="Genomic_DNA"/>
</dbReference>
<evidence type="ECO:0000313" key="16">
    <source>
        <dbReference type="Proteomes" id="UP000218542"/>
    </source>
</evidence>